<proteinExistence type="predicted"/>
<dbReference type="EMBL" id="JAODYY010000001">
    <property type="protein sequence ID" value="MDH0123277.1"/>
    <property type="molecule type" value="Genomic_DNA"/>
</dbReference>
<reference evidence="1" key="1">
    <citation type="submission" date="2022-09" db="EMBL/GenBank/DDBJ databases">
        <title>Intensive care unit water sources are persistently colonized with multi-drug resistant bacteria and are the site of extensive horizontal gene transfer of antibiotic resistance genes.</title>
        <authorList>
            <person name="Diorio-Toth L."/>
        </authorList>
    </citation>
    <scope>NUCLEOTIDE SEQUENCE</scope>
    <source>
        <strain evidence="1">GD04153</strain>
    </source>
</reference>
<name>A0AA42KSB3_9HYPH</name>
<dbReference type="Proteomes" id="UP001158087">
    <property type="component" value="Unassembled WGS sequence"/>
</dbReference>
<dbReference type="SUPFAM" id="SSF57802">
    <property type="entry name" value="Rubredoxin-like"/>
    <property type="match status" value="1"/>
</dbReference>
<evidence type="ECO:0000313" key="1">
    <source>
        <dbReference type="EMBL" id="MDH0123277.1"/>
    </source>
</evidence>
<protein>
    <submittedName>
        <fullName evidence="1">Uncharacterized protein</fullName>
    </submittedName>
</protein>
<evidence type="ECO:0000313" key="2">
    <source>
        <dbReference type="Proteomes" id="UP001158087"/>
    </source>
</evidence>
<accession>A0AA42KSB3</accession>
<gene>
    <name evidence="1" type="ORF">N7376_04675</name>
</gene>
<sequence length="66" mass="7532">MSALDEKWRWLCVECGTEGRGGEPKVCPTCGRSDSWYLNNCYANDPRTMRQILTETVFGNLNKKSD</sequence>
<dbReference type="AlphaFoldDB" id="A0AA42KSB3"/>
<organism evidence="1 2">
    <name type="scientific">Brucella intermedia GD04153</name>
    <dbReference type="NCBI Taxonomy" id="2975438"/>
    <lineage>
        <taxon>Bacteria</taxon>
        <taxon>Pseudomonadati</taxon>
        <taxon>Pseudomonadota</taxon>
        <taxon>Alphaproteobacteria</taxon>
        <taxon>Hyphomicrobiales</taxon>
        <taxon>Brucellaceae</taxon>
        <taxon>Brucella/Ochrobactrum group</taxon>
        <taxon>Brucella</taxon>
    </lineage>
</organism>
<comment type="caution">
    <text evidence="1">The sequence shown here is derived from an EMBL/GenBank/DDBJ whole genome shotgun (WGS) entry which is preliminary data.</text>
</comment>